<comment type="subcellular location">
    <subcellularLocation>
        <location evidence="4">Bacterial flagellum basal body</location>
    </subcellularLocation>
</comment>
<reference evidence="7 8" key="1">
    <citation type="submission" date="2019-04" db="EMBL/GenBank/DDBJ databases">
        <title>Chitiniphilus eburnea sp. nov., a novel chitinolytic bacterium isolated from aquaculture sludge.</title>
        <authorList>
            <person name="Sheng M."/>
        </authorList>
    </citation>
    <scope>NUCLEOTIDE SEQUENCE [LARGE SCALE GENOMIC DNA]</scope>
    <source>
        <strain evidence="7 8">HX-2-15</strain>
    </source>
</reference>
<dbReference type="OrthoDB" id="5572581at2"/>
<dbReference type="Gene3D" id="2.30.110.10">
    <property type="entry name" value="Electron Transport, Fmn-binding Protein, Chain A"/>
    <property type="match status" value="1"/>
</dbReference>
<keyword evidence="3 4" id="KW-0975">Bacterial flagellum</keyword>
<gene>
    <name evidence="4" type="primary">ycgR</name>
    <name evidence="7" type="ORF">FAZ21_00595</name>
</gene>
<keyword evidence="1 4" id="KW-0973">c-di-GMP</keyword>
<evidence type="ECO:0000313" key="8">
    <source>
        <dbReference type="Proteomes" id="UP000310016"/>
    </source>
</evidence>
<comment type="function">
    <text evidence="4">Acts as a flagellar brake, regulating swimming and swarming in a bis-(3'-5') cyclic diguanylic acid (c-di-GMP)-dependent manner. Binds 1 c-di-GMP dimer per subunit. Increasing levels of c-di-GMP lead to decreased motility.</text>
</comment>
<evidence type="ECO:0000256" key="2">
    <source>
        <dbReference type="ARBA" id="ARBA00022741"/>
    </source>
</evidence>
<dbReference type="GO" id="GO:0071973">
    <property type="term" value="P:bacterial-type flagellum-dependent cell motility"/>
    <property type="evidence" value="ECO:0007669"/>
    <property type="project" value="UniProtKB-UniRule"/>
</dbReference>
<dbReference type="Pfam" id="PF07317">
    <property type="entry name" value="PilZN"/>
    <property type="match status" value="1"/>
</dbReference>
<evidence type="ECO:0000259" key="6">
    <source>
        <dbReference type="Pfam" id="PF07317"/>
    </source>
</evidence>
<dbReference type="InterPro" id="IPR009875">
    <property type="entry name" value="PilZ_domain"/>
</dbReference>
<comment type="similarity">
    <text evidence="4">Belongs to the YcgR family.</text>
</comment>
<accession>A0A4U0QBR3</accession>
<dbReference type="GO" id="GO:0071945">
    <property type="term" value="P:regulation of bacterial-type flagellum-dependent cell motility by regulation of motor speed"/>
    <property type="evidence" value="ECO:0007669"/>
    <property type="project" value="UniProtKB-UniRule"/>
</dbReference>
<keyword evidence="7" id="KW-0969">Cilium</keyword>
<keyword evidence="2 4" id="KW-0547">Nucleotide-binding</keyword>
<dbReference type="GO" id="GO:0035438">
    <property type="term" value="F:cyclic-di-GMP binding"/>
    <property type="evidence" value="ECO:0007669"/>
    <property type="project" value="UniProtKB-UniRule"/>
</dbReference>
<protein>
    <recommendedName>
        <fullName evidence="4">Flagellar brake protein YcgR</fullName>
    </recommendedName>
    <alternativeName>
        <fullName evidence="4">Cyclic di-GMP binding protein YcgR</fullName>
    </alternativeName>
</protein>
<evidence type="ECO:0000256" key="3">
    <source>
        <dbReference type="ARBA" id="ARBA00023143"/>
    </source>
</evidence>
<dbReference type="Proteomes" id="UP000310016">
    <property type="component" value="Unassembled WGS sequence"/>
</dbReference>
<sequence>MIALPAAMTEPELSALHQISDNEEVGRYRLANPLEVGAVLRQLHNRADFMTVHFAHGKQLLLTRILMVDVPSRMFCFDWGGQDALNRALLASDRNICVAAPDGVKVQFVIGRPREARIDGQPAFISSFPEDLIKLQRREYFRIETPLANPFLCRMTAPNGRALSLQLHDLSLGGIGLWASPAEARQLERGTRLEDTVIELGAAGTVQVDLEICSHRPMLSRSGEERFHLGCRFLNLTRSAEAGVQRLMAQLERERKALTG</sequence>
<feature type="domain" description="Type III secretion system flagellar brake protein YcgR PilZN" evidence="6">
    <location>
        <begin position="28"/>
        <end position="133"/>
    </location>
</feature>
<dbReference type="GO" id="GO:0009425">
    <property type="term" value="C:bacterial-type flagellum basal body"/>
    <property type="evidence" value="ECO:0007669"/>
    <property type="project" value="UniProtKB-SubCell"/>
</dbReference>
<dbReference type="AlphaFoldDB" id="A0A4U0QBR3"/>
<dbReference type="Gene3D" id="2.40.10.220">
    <property type="entry name" value="predicted glycosyltransferase like domains"/>
    <property type="match status" value="1"/>
</dbReference>
<evidence type="ECO:0000256" key="1">
    <source>
        <dbReference type="ARBA" id="ARBA00022636"/>
    </source>
</evidence>
<dbReference type="RefSeq" id="WP_136771334.1">
    <property type="nucleotide sequence ID" value="NZ_CP156074.1"/>
</dbReference>
<dbReference type="InterPro" id="IPR009926">
    <property type="entry name" value="T3SS_YcgR_PilZN"/>
</dbReference>
<evidence type="ECO:0000313" key="7">
    <source>
        <dbReference type="EMBL" id="TJZ78819.1"/>
    </source>
</evidence>
<proteinExistence type="inferred from homology"/>
<evidence type="ECO:0000259" key="5">
    <source>
        <dbReference type="Pfam" id="PF07238"/>
    </source>
</evidence>
<dbReference type="InterPro" id="IPR023787">
    <property type="entry name" value="T3SS_YcgR"/>
</dbReference>
<organism evidence="7 8">
    <name type="scientific">Chitiniphilus eburneus</name>
    <dbReference type="NCBI Taxonomy" id="2571148"/>
    <lineage>
        <taxon>Bacteria</taxon>
        <taxon>Pseudomonadati</taxon>
        <taxon>Pseudomonadota</taxon>
        <taxon>Betaproteobacteria</taxon>
        <taxon>Neisseriales</taxon>
        <taxon>Chitinibacteraceae</taxon>
        <taxon>Chitiniphilus</taxon>
    </lineage>
</organism>
<keyword evidence="7" id="KW-0966">Cell projection</keyword>
<comment type="caution">
    <text evidence="7">The sequence shown here is derived from an EMBL/GenBank/DDBJ whole genome shotgun (WGS) entry which is preliminary data.</text>
</comment>
<keyword evidence="8" id="KW-1185">Reference proteome</keyword>
<keyword evidence="7" id="KW-0282">Flagellum</keyword>
<evidence type="ECO:0000256" key="4">
    <source>
        <dbReference type="HAMAP-Rule" id="MF_01457"/>
    </source>
</evidence>
<comment type="subunit">
    <text evidence="4">Monomer. Interacts with the flagellar basal bodies.</text>
</comment>
<dbReference type="Pfam" id="PF07238">
    <property type="entry name" value="PilZ"/>
    <property type="match status" value="1"/>
</dbReference>
<feature type="domain" description="PilZ" evidence="5">
    <location>
        <begin position="136"/>
        <end position="249"/>
    </location>
</feature>
<name>A0A4U0QBR3_9NEIS</name>
<dbReference type="HAMAP" id="MF_01457">
    <property type="entry name" value="YcgR"/>
    <property type="match status" value="1"/>
</dbReference>
<dbReference type="EMBL" id="SUMF01000001">
    <property type="protein sequence ID" value="TJZ78819.1"/>
    <property type="molecule type" value="Genomic_DNA"/>
</dbReference>
<dbReference type="InterPro" id="IPR012349">
    <property type="entry name" value="Split_barrel_FMN-bd"/>
</dbReference>